<gene>
    <name evidence="5" type="ORF">SAMN06296429_1036</name>
</gene>
<accession>A0A1W1YZD1</accession>
<evidence type="ECO:0000259" key="4">
    <source>
        <dbReference type="Pfam" id="PF07987"/>
    </source>
</evidence>
<dbReference type="CDD" id="cd08545">
    <property type="entry name" value="YcnI_like"/>
    <property type="match status" value="1"/>
</dbReference>
<dbReference type="AlphaFoldDB" id="A0A1W1YZD1"/>
<dbReference type="Pfam" id="PF07987">
    <property type="entry name" value="DUF1775"/>
    <property type="match status" value="1"/>
</dbReference>
<keyword evidence="2" id="KW-1133">Transmembrane helix</keyword>
<dbReference type="OrthoDB" id="9810871at2"/>
<reference evidence="5 6" key="1">
    <citation type="submission" date="2017-04" db="EMBL/GenBank/DDBJ databases">
        <authorList>
            <person name="Afonso C.L."/>
            <person name="Miller P.J."/>
            <person name="Scott M.A."/>
            <person name="Spackman E."/>
            <person name="Goraichik I."/>
            <person name="Dimitrov K.M."/>
            <person name="Suarez D.L."/>
            <person name="Swayne D.E."/>
        </authorList>
    </citation>
    <scope>NUCLEOTIDE SEQUENCE [LARGE SCALE GENOMIC DNA]</scope>
    <source>
        <strain evidence="5 6">CGMCC 1.12511</strain>
    </source>
</reference>
<name>A0A1W1YZD1_9MICO</name>
<sequence>MNRTTLRSGAALTLALAATAATALPAAAHVRVIPEATASGGYAALTFRVPNESDTASTTKLVVTLPQDRPLATVSIRPVPGWTARVTTAKLPEKVTANDLTLTEAPRTVTWTADSESAGIAPGEYAEFAISAGPLPTPGQLVLPAKQTYSDGEVADWSDVTEEGGEEPEHPAPSFEVTAAEEGGHHATTEDDLSEVEGSQPASADTLARVLGGLALVVALVGAGVAVAGRRRA</sequence>
<dbReference type="Gene3D" id="2.60.40.2230">
    <property type="entry name" value="Uncharacterised protein YcnI-like PF07987, DUF1775"/>
    <property type="match status" value="1"/>
</dbReference>
<evidence type="ECO:0000256" key="2">
    <source>
        <dbReference type="SAM" id="Phobius"/>
    </source>
</evidence>
<evidence type="ECO:0000313" key="6">
    <source>
        <dbReference type="Proteomes" id="UP000192634"/>
    </source>
</evidence>
<dbReference type="Proteomes" id="UP000192634">
    <property type="component" value="Unassembled WGS sequence"/>
</dbReference>
<organism evidence="5 6">
    <name type="scientific">Janibacter indicus</name>
    <dbReference type="NCBI Taxonomy" id="857417"/>
    <lineage>
        <taxon>Bacteria</taxon>
        <taxon>Bacillati</taxon>
        <taxon>Actinomycetota</taxon>
        <taxon>Actinomycetes</taxon>
        <taxon>Micrococcales</taxon>
        <taxon>Intrasporangiaceae</taxon>
        <taxon>Janibacter</taxon>
    </lineage>
</organism>
<feature type="transmembrane region" description="Helical" evidence="2">
    <location>
        <begin position="210"/>
        <end position="229"/>
    </location>
</feature>
<feature type="domain" description="YncI copper-binding" evidence="4">
    <location>
        <begin position="29"/>
        <end position="177"/>
    </location>
</feature>
<evidence type="ECO:0000256" key="3">
    <source>
        <dbReference type="SAM" id="SignalP"/>
    </source>
</evidence>
<dbReference type="InterPro" id="IPR038507">
    <property type="entry name" value="YcnI-like_sf"/>
</dbReference>
<feature type="chain" id="PRO_5012822766" evidence="3">
    <location>
        <begin position="24"/>
        <end position="233"/>
    </location>
</feature>
<keyword evidence="2" id="KW-0472">Membrane</keyword>
<protein>
    <submittedName>
        <fullName evidence="5">Uncharacterized protein YcnI</fullName>
    </submittedName>
</protein>
<keyword evidence="2" id="KW-0812">Transmembrane</keyword>
<proteinExistence type="predicted"/>
<dbReference type="EMBL" id="FWXN01000003">
    <property type="protein sequence ID" value="SMC41048.1"/>
    <property type="molecule type" value="Genomic_DNA"/>
</dbReference>
<keyword evidence="3" id="KW-0732">Signal</keyword>
<dbReference type="InterPro" id="IPR012533">
    <property type="entry name" value="YcnI-copper_dom"/>
</dbReference>
<evidence type="ECO:0000256" key="1">
    <source>
        <dbReference type="SAM" id="MobiDB-lite"/>
    </source>
</evidence>
<evidence type="ECO:0000313" key="5">
    <source>
        <dbReference type="EMBL" id="SMC41048.1"/>
    </source>
</evidence>
<dbReference type="RefSeq" id="WP_084449917.1">
    <property type="nucleotide sequence ID" value="NZ_FWXN01000003.1"/>
</dbReference>
<feature type="signal peptide" evidence="3">
    <location>
        <begin position="1"/>
        <end position="23"/>
    </location>
</feature>
<feature type="region of interest" description="Disordered" evidence="1">
    <location>
        <begin position="179"/>
        <end position="202"/>
    </location>
</feature>